<feature type="compositionally biased region" description="Basic and acidic residues" evidence="1">
    <location>
        <begin position="78"/>
        <end position="89"/>
    </location>
</feature>
<feature type="region of interest" description="Disordered" evidence="1">
    <location>
        <begin position="328"/>
        <end position="418"/>
    </location>
</feature>
<proteinExistence type="predicted"/>
<feature type="region of interest" description="Disordered" evidence="1">
    <location>
        <begin position="300"/>
        <end position="319"/>
    </location>
</feature>
<feature type="compositionally biased region" description="Basic residues" evidence="1">
    <location>
        <begin position="502"/>
        <end position="511"/>
    </location>
</feature>
<evidence type="ECO:0000313" key="2">
    <source>
        <dbReference type="EMBL" id="RJE25509.1"/>
    </source>
</evidence>
<dbReference type="EMBL" id="MVGC01000045">
    <property type="protein sequence ID" value="RJE25509.1"/>
    <property type="molecule type" value="Genomic_DNA"/>
</dbReference>
<keyword evidence="3" id="KW-1185">Reference proteome</keyword>
<dbReference type="Pfam" id="PF20162">
    <property type="entry name" value="Etd1"/>
    <property type="match status" value="1"/>
</dbReference>
<evidence type="ECO:0000256" key="1">
    <source>
        <dbReference type="SAM" id="MobiDB-lite"/>
    </source>
</evidence>
<feature type="compositionally biased region" description="Polar residues" evidence="1">
    <location>
        <begin position="732"/>
        <end position="746"/>
    </location>
</feature>
<dbReference type="OrthoDB" id="5346713at2759"/>
<dbReference type="AlphaFoldDB" id="A0A3A2ZQS6"/>
<sequence length="1025" mass="112881">MEHVSTLCAISTVGIAATGFALGRSEQPPKQGPLRRKTLSLLDRPSFPSNTELASGSRSPRPPRTSQAAFPPNAVNSHADDAHSSHVDKGPNPPKEPSAGVLRPRRRCQTYTNPPVQLTEDQPANFQARRPSSSWLRRLSIVSFQTENPFGHASPPLSSPNGPASPGVSSSSGQRRTPNKLVKRPVSQHPNANHLITSDLSSRPSISRRPATSYQRSETLRHRATHSLNFEPSFNTHSLPSEKATTQESESWRLWRPLFHARRDGISERLVRRLSAAGRQRDQALRRILPSTGVAPTLLLGTSISNQKSTTGERNRRNENDQLIQFRDPFEGDHAGSSHPDTAVSPEERSCADVPSTCLEEAEPGISPPSADVTNVEKPRSESLSLVDGGGSSTPLNDQSKPAKPQRTISSPPQTREKPNITELNAFRPPQTALEIGLPTPRVSEAGRPHRRIISYPLSRDIKVNMGCRVDTVKRPSTSDAVTMPTFQYALDRQSDLNNSFHPRHRSRRHSVAASDPASTIIGSDDTHIFTSGEEDETDFLSDTAFDSIRTHITTNSSSASGPRIETIFDRSPSTGLTKDGCTHLEDITSHKTPVSRKPNKDPLIPTIHGSTDLAPANSPHKTADRDAVREKDLFPSEWPGEDTFGLVKNEVSNIDGASDIRLVEGDPHSQRIKVSNTYPKMNIFDWSEQPRNDHEAPGAETRPRTVHGKHVNELRGCRIPGRKAPSFLHLRSQSVPTSREPGSTNESRKSSGKFGTWGLGSKGVSEDWDGDFDFGDGDDKPANETRMVGEENCRREMVVPQAIMERQDSFHGQFGLVQELTLLVEELKRLRQQATHLNIINGPSHELWREAEGIVNLATIDDEDNHSPPRSPSSLTFSFDDSEEESSRTNNTSKRGSGESWPASLSERTDSYSHNPHECRQSSSPKANFVLEMASQRFSQGSTFNNTSYPRSHKLPFDTQSLHDLVIRAGVVTRALKEAIRNAEAAVMTSPAGDLPRSDPPFSRIFEEPPSDDGLPEFQNPCIG</sequence>
<accession>A0A3A2ZQS6</accession>
<feature type="compositionally biased region" description="Polar residues" evidence="1">
    <location>
        <begin position="300"/>
        <end position="310"/>
    </location>
</feature>
<feature type="compositionally biased region" description="Polar residues" evidence="1">
    <location>
        <begin position="188"/>
        <end position="217"/>
    </location>
</feature>
<feature type="compositionally biased region" description="Polar residues" evidence="1">
    <location>
        <begin position="113"/>
        <end position="125"/>
    </location>
</feature>
<feature type="region of interest" description="Disordered" evidence="1">
    <location>
        <begin position="861"/>
        <end position="925"/>
    </location>
</feature>
<name>A0A3A2ZQS6_9EURO</name>
<feature type="region of interest" description="Disordered" evidence="1">
    <location>
        <begin position="113"/>
        <end position="132"/>
    </location>
</feature>
<dbReference type="InterPro" id="IPR045342">
    <property type="entry name" value="Etd1"/>
</dbReference>
<feature type="region of interest" description="Disordered" evidence="1">
    <location>
        <begin position="150"/>
        <end position="220"/>
    </location>
</feature>
<protein>
    <submittedName>
        <fullName evidence="2">Uncharacterized protein</fullName>
    </submittedName>
</protein>
<dbReference type="Proteomes" id="UP000266188">
    <property type="component" value="Unassembled WGS sequence"/>
</dbReference>
<comment type="caution">
    <text evidence="2">The sequence shown here is derived from an EMBL/GenBank/DDBJ whole genome shotgun (WGS) entry which is preliminary data.</text>
</comment>
<feature type="region of interest" description="Disordered" evidence="1">
    <location>
        <begin position="500"/>
        <end position="526"/>
    </location>
</feature>
<feature type="compositionally biased region" description="Basic and acidic residues" evidence="1">
    <location>
        <begin position="908"/>
        <end position="921"/>
    </location>
</feature>
<dbReference type="GO" id="GO:0005096">
    <property type="term" value="F:GTPase activator activity"/>
    <property type="evidence" value="ECO:0007669"/>
    <property type="project" value="InterPro"/>
</dbReference>
<feature type="region of interest" description="Disordered" evidence="1">
    <location>
        <begin position="19"/>
        <end position="107"/>
    </location>
</feature>
<organism evidence="2 3">
    <name type="scientific">Aspergillus sclerotialis</name>
    <dbReference type="NCBI Taxonomy" id="2070753"/>
    <lineage>
        <taxon>Eukaryota</taxon>
        <taxon>Fungi</taxon>
        <taxon>Dikarya</taxon>
        <taxon>Ascomycota</taxon>
        <taxon>Pezizomycotina</taxon>
        <taxon>Eurotiomycetes</taxon>
        <taxon>Eurotiomycetidae</taxon>
        <taxon>Eurotiales</taxon>
        <taxon>Aspergillaceae</taxon>
        <taxon>Aspergillus</taxon>
        <taxon>Aspergillus subgen. Polypaecilum</taxon>
    </lineage>
</organism>
<feature type="region of interest" description="Disordered" evidence="1">
    <location>
        <begin position="991"/>
        <end position="1025"/>
    </location>
</feature>
<reference evidence="3" key="1">
    <citation type="submission" date="2017-02" db="EMBL/GenBank/DDBJ databases">
        <authorList>
            <person name="Tafer H."/>
            <person name="Lopandic K."/>
        </authorList>
    </citation>
    <scope>NUCLEOTIDE SEQUENCE [LARGE SCALE GENOMIC DNA]</scope>
    <source>
        <strain evidence="3">CBS 366.77</strain>
    </source>
</reference>
<feature type="compositionally biased region" description="Low complexity" evidence="1">
    <location>
        <begin position="159"/>
        <end position="173"/>
    </location>
</feature>
<evidence type="ECO:0000313" key="3">
    <source>
        <dbReference type="Proteomes" id="UP000266188"/>
    </source>
</evidence>
<gene>
    <name evidence="2" type="ORF">PHISCL_02121</name>
</gene>
<dbReference type="GO" id="GO:1902412">
    <property type="term" value="P:regulation of mitotic cytokinesis"/>
    <property type="evidence" value="ECO:0007669"/>
    <property type="project" value="InterPro"/>
</dbReference>
<feature type="region of interest" description="Disordered" evidence="1">
    <location>
        <begin position="720"/>
        <end position="757"/>
    </location>
</feature>